<reference evidence="2" key="1">
    <citation type="submission" date="2014-04" db="EMBL/GenBank/DDBJ databases">
        <title>Evolutionary Origins and Diversification of the Mycorrhizal Mutualists.</title>
        <authorList>
            <consortium name="DOE Joint Genome Institute"/>
            <consortium name="Mycorrhizal Genomics Consortium"/>
            <person name="Kohler A."/>
            <person name="Kuo A."/>
            <person name="Nagy L.G."/>
            <person name="Floudas D."/>
            <person name="Copeland A."/>
            <person name="Barry K.W."/>
            <person name="Cichocki N."/>
            <person name="Veneault-Fourrey C."/>
            <person name="LaButti K."/>
            <person name="Lindquist E.A."/>
            <person name="Lipzen A."/>
            <person name="Lundell T."/>
            <person name="Morin E."/>
            <person name="Murat C."/>
            <person name="Riley R."/>
            <person name="Ohm R."/>
            <person name="Sun H."/>
            <person name="Tunlid A."/>
            <person name="Henrissat B."/>
            <person name="Grigoriev I.V."/>
            <person name="Hibbett D.S."/>
            <person name="Martin F."/>
        </authorList>
    </citation>
    <scope>NUCLEOTIDE SEQUENCE [LARGE SCALE GENOMIC DNA]</scope>
    <source>
        <strain evidence="2">FD-334 SS-4</strain>
    </source>
</reference>
<evidence type="ECO:0000313" key="2">
    <source>
        <dbReference type="Proteomes" id="UP000054270"/>
    </source>
</evidence>
<evidence type="ECO:0000313" key="1">
    <source>
        <dbReference type="EMBL" id="KJA17956.1"/>
    </source>
</evidence>
<evidence type="ECO:0008006" key="3">
    <source>
        <dbReference type="Google" id="ProtNLM"/>
    </source>
</evidence>
<proteinExistence type="predicted"/>
<dbReference type="AlphaFoldDB" id="A0A0D2NMK0"/>
<organism evidence="1 2">
    <name type="scientific">Hypholoma sublateritium (strain FD-334 SS-4)</name>
    <dbReference type="NCBI Taxonomy" id="945553"/>
    <lineage>
        <taxon>Eukaryota</taxon>
        <taxon>Fungi</taxon>
        <taxon>Dikarya</taxon>
        <taxon>Basidiomycota</taxon>
        <taxon>Agaricomycotina</taxon>
        <taxon>Agaricomycetes</taxon>
        <taxon>Agaricomycetidae</taxon>
        <taxon>Agaricales</taxon>
        <taxon>Agaricineae</taxon>
        <taxon>Strophariaceae</taxon>
        <taxon>Hypholoma</taxon>
    </lineage>
</organism>
<dbReference type="OrthoDB" id="2745898at2759"/>
<sequence>MTSVQLPQEIYDEIIYHLHRDPTTLRATALAHRALLSTAQKCLFAHIVLFPPAIPGHLTTASRLHRHLINAPHLGRYVDRLDLHICAGRAQWKGWAALADVLPALPFLSALGVHVDQSLGWESSFLRLPPTSGADTSRIVSALAGALVRRTLVHLDTHCVDTALLLPHAHYIRELTLSAPITPAAGAAQGRAEGLPGEVVLLEGLRIENTFDLLEYYPYMLREALRAQGIAVGGLRRLSMMYHGYHAARCLEEMLGILEECNGVLEELEIDVRVTANGEGATDAPVYVLMNAIDLNTLVQYKASALLPSLRVLHIHLHPHDAANAPDDPRALITALGSFLRALNTPSSGSLVRLALTDHGALGDGAGADVWLPLFRDVLGDARHFPSLRVVSLQGEGAGMDALYAAAVALPYELRAGPGWCPQRRSGGVRDDSGGRALMLDYRVP</sequence>
<gene>
    <name evidence="1" type="ORF">HYPSUDRAFT_57445</name>
</gene>
<name>A0A0D2NMK0_HYPSF</name>
<dbReference type="EMBL" id="KN817596">
    <property type="protein sequence ID" value="KJA17956.1"/>
    <property type="molecule type" value="Genomic_DNA"/>
</dbReference>
<accession>A0A0D2NMK0</accession>
<dbReference type="Proteomes" id="UP000054270">
    <property type="component" value="Unassembled WGS sequence"/>
</dbReference>
<keyword evidence="2" id="KW-1185">Reference proteome</keyword>
<protein>
    <recommendedName>
        <fullName evidence="3">F-box domain-containing protein</fullName>
    </recommendedName>
</protein>